<accession>A0A8T0I4A4</accession>
<organism evidence="2 3">
    <name type="scientific">Ceratodon purpureus</name>
    <name type="common">Fire moss</name>
    <name type="synonym">Dicranum purpureum</name>
    <dbReference type="NCBI Taxonomy" id="3225"/>
    <lineage>
        <taxon>Eukaryota</taxon>
        <taxon>Viridiplantae</taxon>
        <taxon>Streptophyta</taxon>
        <taxon>Embryophyta</taxon>
        <taxon>Bryophyta</taxon>
        <taxon>Bryophytina</taxon>
        <taxon>Bryopsida</taxon>
        <taxon>Dicranidae</taxon>
        <taxon>Pseudoditrichales</taxon>
        <taxon>Ditrichaceae</taxon>
        <taxon>Ceratodon</taxon>
    </lineage>
</organism>
<name>A0A8T0I4A4_CERPU</name>
<evidence type="ECO:0000313" key="3">
    <source>
        <dbReference type="Proteomes" id="UP000822688"/>
    </source>
</evidence>
<proteinExistence type="predicted"/>
<gene>
    <name evidence="2" type="ORF">KC19_5G152500</name>
</gene>
<evidence type="ECO:0000313" key="2">
    <source>
        <dbReference type="EMBL" id="KAG0577388.1"/>
    </source>
</evidence>
<feature type="region of interest" description="Disordered" evidence="1">
    <location>
        <begin position="133"/>
        <end position="157"/>
    </location>
</feature>
<evidence type="ECO:0000256" key="1">
    <source>
        <dbReference type="SAM" id="MobiDB-lite"/>
    </source>
</evidence>
<keyword evidence="3" id="KW-1185">Reference proteome</keyword>
<dbReference type="AlphaFoldDB" id="A0A8T0I4A4"/>
<dbReference type="Proteomes" id="UP000822688">
    <property type="component" value="Chromosome 5"/>
</dbReference>
<sequence>MRQDIRREGVDQPLLCSGEPRGGCFRRCSTLPLRWCCVRWPARGGMILRVGSRLGSLLRRCDSGSVLYATELGPGLIEGNRNLFRELRCRRGSAEVRGLEFRNRLSRRLELAHVRLVSVLMIPRASQASVATQEVSYSQGGVKPGNPSGRHREMETP</sequence>
<comment type="caution">
    <text evidence="2">The sequence shown here is derived from an EMBL/GenBank/DDBJ whole genome shotgun (WGS) entry which is preliminary data.</text>
</comment>
<dbReference type="EMBL" id="CM026425">
    <property type="protein sequence ID" value="KAG0577388.1"/>
    <property type="molecule type" value="Genomic_DNA"/>
</dbReference>
<protein>
    <submittedName>
        <fullName evidence="2">Uncharacterized protein</fullName>
    </submittedName>
</protein>
<reference evidence="2" key="1">
    <citation type="submission" date="2020-06" db="EMBL/GenBank/DDBJ databases">
        <title>WGS assembly of Ceratodon purpureus strain R40.</title>
        <authorList>
            <person name="Carey S.B."/>
            <person name="Jenkins J."/>
            <person name="Shu S."/>
            <person name="Lovell J.T."/>
            <person name="Sreedasyam A."/>
            <person name="Maumus F."/>
            <person name="Tiley G.P."/>
            <person name="Fernandez-Pozo N."/>
            <person name="Barry K."/>
            <person name="Chen C."/>
            <person name="Wang M."/>
            <person name="Lipzen A."/>
            <person name="Daum C."/>
            <person name="Saski C.A."/>
            <person name="Payton A.C."/>
            <person name="Mcbreen J.C."/>
            <person name="Conrad R.E."/>
            <person name="Kollar L.M."/>
            <person name="Olsson S."/>
            <person name="Huttunen S."/>
            <person name="Landis J.B."/>
            <person name="Wickett N.J."/>
            <person name="Johnson M.G."/>
            <person name="Rensing S.A."/>
            <person name="Grimwood J."/>
            <person name="Schmutz J."/>
            <person name="Mcdaniel S.F."/>
        </authorList>
    </citation>
    <scope>NUCLEOTIDE SEQUENCE</scope>
    <source>
        <strain evidence="2">R40</strain>
    </source>
</reference>